<dbReference type="SUPFAM" id="SSF46955">
    <property type="entry name" value="Putative DNA-binding domain"/>
    <property type="match status" value="1"/>
</dbReference>
<protein>
    <submittedName>
        <fullName evidence="2">Excisionase</fullName>
    </submittedName>
</protein>
<dbReference type="Proteomes" id="UP000053528">
    <property type="component" value="Unassembled WGS sequence"/>
</dbReference>
<accession>A0A095ZT87</accession>
<evidence type="ECO:0000313" key="3">
    <source>
        <dbReference type="Proteomes" id="UP000053528"/>
    </source>
</evidence>
<evidence type="ECO:0000313" key="2">
    <source>
        <dbReference type="EMBL" id="KGF21747.1"/>
    </source>
</evidence>
<dbReference type="AlphaFoldDB" id="A0A095ZT87"/>
<dbReference type="NCBIfam" id="TIGR01764">
    <property type="entry name" value="excise"/>
    <property type="match status" value="1"/>
</dbReference>
<dbReference type="InterPro" id="IPR041657">
    <property type="entry name" value="HTH_17"/>
</dbReference>
<organism evidence="2 3">
    <name type="scientific">Pseudoglutamicibacter albus DNF00011</name>
    <dbReference type="NCBI Taxonomy" id="1401063"/>
    <lineage>
        <taxon>Bacteria</taxon>
        <taxon>Bacillati</taxon>
        <taxon>Actinomycetota</taxon>
        <taxon>Actinomycetes</taxon>
        <taxon>Micrococcales</taxon>
        <taxon>Micrococcaceae</taxon>
        <taxon>Pseudoglutamicibacter</taxon>
    </lineage>
</organism>
<dbReference type="InterPro" id="IPR009061">
    <property type="entry name" value="DNA-bd_dom_put_sf"/>
</dbReference>
<sequence>MPEDNEILTADEASALLRVSTKTVLALARAGTLPGEKVGRAWRFLKSDVLMYVSGPSETKGGAADEK</sequence>
<dbReference type="RefSeq" id="WP_035754225.1">
    <property type="nucleotide sequence ID" value="NZ_JRNH01000001.1"/>
</dbReference>
<feature type="domain" description="Helix-turn-helix" evidence="1">
    <location>
        <begin position="8"/>
        <end position="53"/>
    </location>
</feature>
<comment type="caution">
    <text evidence="2">The sequence shown here is derived from an EMBL/GenBank/DDBJ whole genome shotgun (WGS) entry which is preliminary data.</text>
</comment>
<dbReference type="Pfam" id="PF12728">
    <property type="entry name" value="HTH_17"/>
    <property type="match status" value="1"/>
</dbReference>
<dbReference type="GO" id="GO:0003677">
    <property type="term" value="F:DNA binding"/>
    <property type="evidence" value="ECO:0007669"/>
    <property type="project" value="InterPro"/>
</dbReference>
<name>A0A095ZT87_9MICC</name>
<proteinExistence type="predicted"/>
<dbReference type="EMBL" id="JRNH01000001">
    <property type="protein sequence ID" value="KGF21747.1"/>
    <property type="molecule type" value="Genomic_DNA"/>
</dbReference>
<dbReference type="InterPro" id="IPR010093">
    <property type="entry name" value="SinI_DNA-bd"/>
</dbReference>
<reference evidence="2 3" key="1">
    <citation type="submission" date="2014-07" db="EMBL/GenBank/DDBJ databases">
        <authorList>
            <person name="McCorrison J."/>
            <person name="Sanka R."/>
            <person name="Torralba M."/>
            <person name="Gillis M."/>
            <person name="Haft D.H."/>
            <person name="Methe B."/>
            <person name="Sutton G."/>
            <person name="Nelson K.E."/>
        </authorList>
    </citation>
    <scope>NUCLEOTIDE SEQUENCE [LARGE SCALE GENOMIC DNA]</scope>
    <source>
        <strain evidence="2 3">DNF00011</strain>
    </source>
</reference>
<gene>
    <name evidence="2" type="ORF">HMPREF2128_00105</name>
</gene>
<evidence type="ECO:0000259" key="1">
    <source>
        <dbReference type="Pfam" id="PF12728"/>
    </source>
</evidence>